<dbReference type="InterPro" id="IPR001279">
    <property type="entry name" value="Metallo-B-lactamas"/>
</dbReference>
<proteinExistence type="predicted"/>
<dbReference type="SUPFAM" id="SSF56281">
    <property type="entry name" value="Metallo-hydrolase/oxidoreductase"/>
    <property type="match status" value="1"/>
</dbReference>
<dbReference type="AlphaFoldDB" id="A0A1T4ZYA5"/>
<dbReference type="PANTHER" id="PTHR30619:SF7">
    <property type="entry name" value="BETA-LACTAMASE DOMAIN PROTEIN"/>
    <property type="match status" value="1"/>
</dbReference>
<dbReference type="Proteomes" id="UP000243406">
    <property type="component" value="Unassembled WGS sequence"/>
</dbReference>
<accession>A0A1T4ZYA5</accession>
<dbReference type="InterPro" id="IPR052159">
    <property type="entry name" value="Competence_DNA_uptake"/>
</dbReference>
<reference evidence="4" key="1">
    <citation type="submission" date="2017-02" db="EMBL/GenBank/DDBJ databases">
        <authorList>
            <person name="Varghese N."/>
            <person name="Submissions S."/>
        </authorList>
    </citation>
    <scope>NUCLEOTIDE SEQUENCE [LARGE SCALE GENOMIC DNA]</scope>
    <source>
        <strain evidence="4">ATCC 35199</strain>
    </source>
</reference>
<feature type="domain" description="Metallo-beta-lactamase" evidence="2">
    <location>
        <begin position="49"/>
        <end position="246"/>
    </location>
</feature>
<dbReference type="GO" id="GO:0016787">
    <property type="term" value="F:hydrolase activity"/>
    <property type="evidence" value="ECO:0007669"/>
    <property type="project" value="UniProtKB-KW"/>
</dbReference>
<dbReference type="PANTHER" id="PTHR30619">
    <property type="entry name" value="DNA INTERNALIZATION/COMPETENCE PROTEIN COMEC/REC2"/>
    <property type="match status" value="1"/>
</dbReference>
<dbReference type="CDD" id="cd07731">
    <property type="entry name" value="ComA-like_MBL-fold"/>
    <property type="match status" value="1"/>
</dbReference>
<dbReference type="Pfam" id="PF00753">
    <property type="entry name" value="Lactamase_B"/>
    <property type="match status" value="1"/>
</dbReference>
<evidence type="ECO:0000313" key="3">
    <source>
        <dbReference type="EMBL" id="SKB27656.1"/>
    </source>
</evidence>
<name>A0A1T4ZYA5_9FIRM</name>
<dbReference type="OrthoDB" id="9761531at2"/>
<evidence type="ECO:0000259" key="2">
    <source>
        <dbReference type="SMART" id="SM00849"/>
    </source>
</evidence>
<protein>
    <submittedName>
        <fullName evidence="3">Metal-dependent hydrolase, beta-lactamase superfamily II</fullName>
    </submittedName>
</protein>
<keyword evidence="3" id="KW-0378">Hydrolase</keyword>
<feature type="chain" id="PRO_5039494668" evidence="1">
    <location>
        <begin position="31"/>
        <end position="301"/>
    </location>
</feature>
<keyword evidence="1" id="KW-0732">Signal</keyword>
<dbReference type="PROSITE" id="PS51257">
    <property type="entry name" value="PROKAR_LIPOPROTEIN"/>
    <property type="match status" value="1"/>
</dbReference>
<dbReference type="Gene3D" id="3.60.15.10">
    <property type="entry name" value="Ribonuclease Z/Hydroxyacylglutathione hydrolase-like"/>
    <property type="match status" value="1"/>
</dbReference>
<feature type="signal peptide" evidence="1">
    <location>
        <begin position="1"/>
        <end position="30"/>
    </location>
</feature>
<evidence type="ECO:0000313" key="4">
    <source>
        <dbReference type="Proteomes" id="UP000243406"/>
    </source>
</evidence>
<organism evidence="3 4">
    <name type="scientific">Acetoanaerobium noterae</name>
    <dbReference type="NCBI Taxonomy" id="745369"/>
    <lineage>
        <taxon>Bacteria</taxon>
        <taxon>Bacillati</taxon>
        <taxon>Bacillota</taxon>
        <taxon>Clostridia</taxon>
        <taxon>Peptostreptococcales</taxon>
        <taxon>Filifactoraceae</taxon>
        <taxon>Acetoanaerobium</taxon>
    </lineage>
</organism>
<sequence>MNFNKNKLKKFSLNVLLIFALMASSIIFSACDILEKDTRLQVHFIDVDQGDSTLIISPNGRTMLIDAGDNSKGSEVISYLKRKGISKIDILIGTHPDADHIGGLDDVIEAFEIGEFYLPRKSHTTNTFESVLLAAKSKNLSIKEGYADRELDYDENIKLKILSPIKSKDYGSDNNLYSIVVKLDYNQASFLFMGDAEYKNEYDMLASDYSLKSDVVKLGHHGSHSSTSPELLNAVMPSAAIVSCGYKNKYSHPHKEVLDLLETSSIPLYRTDEQGDIIFRTDGKTITANTEPGSYTYRKYK</sequence>
<dbReference type="RefSeq" id="WP_079588508.1">
    <property type="nucleotide sequence ID" value="NZ_FUYN01000001.1"/>
</dbReference>
<dbReference type="EMBL" id="FUYN01000001">
    <property type="protein sequence ID" value="SKB27656.1"/>
    <property type="molecule type" value="Genomic_DNA"/>
</dbReference>
<dbReference type="InterPro" id="IPR036866">
    <property type="entry name" value="RibonucZ/Hydroxyglut_hydro"/>
</dbReference>
<keyword evidence="4" id="KW-1185">Reference proteome</keyword>
<dbReference type="InterPro" id="IPR035681">
    <property type="entry name" value="ComA-like_MBL"/>
</dbReference>
<dbReference type="SMART" id="SM00849">
    <property type="entry name" value="Lactamase_B"/>
    <property type="match status" value="1"/>
</dbReference>
<evidence type="ECO:0000256" key="1">
    <source>
        <dbReference type="SAM" id="SignalP"/>
    </source>
</evidence>
<gene>
    <name evidence="3" type="ORF">SAMN02745120_0534</name>
</gene>